<name>A0ABP7WRY8_9SPHI</name>
<feature type="transmembrane region" description="Helical" evidence="7">
    <location>
        <begin position="140"/>
        <end position="156"/>
    </location>
</feature>
<dbReference type="PANTHER" id="PTHR33885">
    <property type="entry name" value="PHAGE SHOCK PROTEIN C"/>
    <property type="match status" value="1"/>
</dbReference>
<evidence type="ECO:0000256" key="5">
    <source>
        <dbReference type="ARBA" id="ARBA00023136"/>
    </source>
</evidence>
<dbReference type="Pfam" id="PF04024">
    <property type="entry name" value="PspC"/>
    <property type="match status" value="1"/>
</dbReference>
<feature type="transmembrane region" description="Helical" evidence="7">
    <location>
        <begin position="110"/>
        <end position="128"/>
    </location>
</feature>
<dbReference type="Proteomes" id="UP001500841">
    <property type="component" value="Unassembled WGS sequence"/>
</dbReference>
<evidence type="ECO:0000256" key="3">
    <source>
        <dbReference type="ARBA" id="ARBA00022692"/>
    </source>
</evidence>
<evidence type="ECO:0000259" key="8">
    <source>
        <dbReference type="Pfam" id="PF04024"/>
    </source>
</evidence>
<keyword evidence="11" id="KW-1185">Reference proteome</keyword>
<comment type="caution">
    <text evidence="10">The sequence shown here is derived from an EMBL/GenBank/DDBJ whole genome shotgun (WGS) entry which is preliminary data.</text>
</comment>
<evidence type="ECO:0000256" key="1">
    <source>
        <dbReference type="ARBA" id="ARBA00004162"/>
    </source>
</evidence>
<evidence type="ECO:0008006" key="12">
    <source>
        <dbReference type="Google" id="ProtNLM"/>
    </source>
</evidence>
<feature type="compositionally biased region" description="Basic and acidic residues" evidence="6">
    <location>
        <begin position="174"/>
        <end position="191"/>
    </location>
</feature>
<organism evidence="10 11">
    <name type="scientific">Mucilaginibacter panaciglaebae</name>
    <dbReference type="NCBI Taxonomy" id="502331"/>
    <lineage>
        <taxon>Bacteria</taxon>
        <taxon>Pseudomonadati</taxon>
        <taxon>Bacteroidota</taxon>
        <taxon>Sphingobacteriia</taxon>
        <taxon>Sphingobacteriales</taxon>
        <taxon>Sphingobacteriaceae</taxon>
        <taxon>Mucilaginibacter</taxon>
    </lineage>
</organism>
<gene>
    <name evidence="10" type="ORF">GCM10022392_18100</name>
</gene>
<dbReference type="InterPro" id="IPR052027">
    <property type="entry name" value="PspC"/>
</dbReference>
<proteinExistence type="predicted"/>
<protein>
    <recommendedName>
        <fullName evidence="12">Phage shock protein C (PspC) family protein</fullName>
    </recommendedName>
</protein>
<keyword evidence="5 7" id="KW-0472">Membrane</keyword>
<accession>A0ABP7WRY8</accession>
<reference evidence="11" key="1">
    <citation type="journal article" date="2019" name="Int. J. Syst. Evol. Microbiol.">
        <title>The Global Catalogue of Microorganisms (GCM) 10K type strain sequencing project: providing services to taxonomists for standard genome sequencing and annotation.</title>
        <authorList>
            <consortium name="The Broad Institute Genomics Platform"/>
            <consortium name="The Broad Institute Genome Sequencing Center for Infectious Disease"/>
            <person name="Wu L."/>
            <person name="Ma J."/>
        </authorList>
    </citation>
    <scope>NUCLEOTIDE SEQUENCE [LARGE SCALE GENOMIC DNA]</scope>
    <source>
        <strain evidence="11">JCM 17085</strain>
    </source>
</reference>
<keyword evidence="2" id="KW-1003">Cell membrane</keyword>
<feature type="transmembrane region" description="Helical" evidence="7">
    <location>
        <begin position="31"/>
        <end position="56"/>
    </location>
</feature>
<evidence type="ECO:0000259" key="9">
    <source>
        <dbReference type="Pfam" id="PF18917"/>
    </source>
</evidence>
<evidence type="ECO:0000313" key="10">
    <source>
        <dbReference type="EMBL" id="GAA4095460.1"/>
    </source>
</evidence>
<dbReference type="RefSeq" id="WP_345103136.1">
    <property type="nucleotide sequence ID" value="NZ_BAABCV010000006.1"/>
</dbReference>
<evidence type="ECO:0000313" key="11">
    <source>
        <dbReference type="Proteomes" id="UP001500841"/>
    </source>
</evidence>
<dbReference type="EMBL" id="BAABCV010000006">
    <property type="protein sequence ID" value="GAA4095460.1"/>
    <property type="molecule type" value="Genomic_DNA"/>
</dbReference>
<evidence type="ECO:0000256" key="4">
    <source>
        <dbReference type="ARBA" id="ARBA00022989"/>
    </source>
</evidence>
<keyword evidence="3 7" id="KW-0812">Transmembrane</keyword>
<evidence type="ECO:0000256" key="2">
    <source>
        <dbReference type="ARBA" id="ARBA00022475"/>
    </source>
</evidence>
<sequence>MERKLERDQQHKMIAGVCAGLANYLNIDVTVIRAIFLVSLVLHGCGILPYIILWIVMPKRIAYPFNAPGFDPTVDYTVPPQTGPVDYMVPNSPFSNAGDMPFAPKRKSNAGMVVGLALVAFGTFFLLDNFDLLPNWEFDRLWPLVLIALGALLLFSRREVKPWEKPDWNAGDKPAAETKTEDKTEDIPPTE</sequence>
<evidence type="ECO:0000256" key="7">
    <source>
        <dbReference type="SAM" id="Phobius"/>
    </source>
</evidence>
<dbReference type="Pfam" id="PF18917">
    <property type="entry name" value="LiaI-LiaF-like_TM1"/>
    <property type="match status" value="1"/>
</dbReference>
<feature type="domain" description="LiaI-LiaF-like transmembrane region" evidence="9">
    <location>
        <begin position="112"/>
        <end position="154"/>
    </location>
</feature>
<dbReference type="InterPro" id="IPR007168">
    <property type="entry name" value="Phageshock_PspC_N"/>
</dbReference>
<dbReference type="PANTHER" id="PTHR33885:SF3">
    <property type="entry name" value="PHAGE SHOCK PROTEIN C"/>
    <property type="match status" value="1"/>
</dbReference>
<feature type="region of interest" description="Disordered" evidence="6">
    <location>
        <begin position="164"/>
        <end position="191"/>
    </location>
</feature>
<comment type="subcellular location">
    <subcellularLocation>
        <location evidence="1">Cell membrane</location>
        <topology evidence="1">Single-pass membrane protein</topology>
    </subcellularLocation>
</comment>
<keyword evidence="4 7" id="KW-1133">Transmembrane helix</keyword>
<dbReference type="InterPro" id="IPR043726">
    <property type="entry name" value="LiaI-LiaF-like_TM1"/>
</dbReference>
<evidence type="ECO:0000256" key="6">
    <source>
        <dbReference type="SAM" id="MobiDB-lite"/>
    </source>
</evidence>
<feature type="domain" description="Phage shock protein PspC N-terminal" evidence="8">
    <location>
        <begin position="3"/>
        <end position="59"/>
    </location>
</feature>